<reference evidence="2" key="1">
    <citation type="submission" date="2025-08" db="UniProtKB">
        <authorList>
            <consortium name="Ensembl"/>
        </authorList>
    </citation>
    <scope>IDENTIFICATION</scope>
</reference>
<keyword evidence="3" id="KW-1185">Reference proteome</keyword>
<name>A0A8C9ETN2_PAVCR</name>
<feature type="compositionally biased region" description="Basic and acidic residues" evidence="1">
    <location>
        <begin position="91"/>
        <end position="136"/>
    </location>
</feature>
<dbReference type="AlphaFoldDB" id="A0A8C9ETN2"/>
<evidence type="ECO:0000313" key="2">
    <source>
        <dbReference type="Ensembl" id="ENSPSTP00000005426.1"/>
    </source>
</evidence>
<dbReference type="Ensembl" id="ENSPSTT00000005697.1">
    <property type="protein sequence ID" value="ENSPSTP00000005426.1"/>
    <property type="gene ID" value="ENSPSTG00000003848.1"/>
</dbReference>
<sequence>WHLPSGYNDDNDDGGGDADGFTLDEVLRLGGTKQDFLMLCAVDEAEEMVDGGKKGAIDDLKEGELEAFIGSLGLGKYAKSCLDEEEEEENEEKKGSKEKEKTPKKEKSKKEKNKEKSKKESISPSSEGKKEKKLFC</sequence>
<feature type="region of interest" description="Disordered" evidence="1">
    <location>
        <begin position="80"/>
        <end position="136"/>
    </location>
</feature>
<protein>
    <submittedName>
        <fullName evidence="2">Uncharacterized protein</fullName>
    </submittedName>
</protein>
<dbReference type="Proteomes" id="UP000694428">
    <property type="component" value="Unplaced"/>
</dbReference>
<proteinExistence type="predicted"/>
<evidence type="ECO:0000256" key="1">
    <source>
        <dbReference type="SAM" id="MobiDB-lite"/>
    </source>
</evidence>
<organism evidence="2 3">
    <name type="scientific">Pavo cristatus</name>
    <name type="common">Indian peafowl</name>
    <name type="synonym">Blue peafowl</name>
    <dbReference type="NCBI Taxonomy" id="9049"/>
    <lineage>
        <taxon>Eukaryota</taxon>
        <taxon>Metazoa</taxon>
        <taxon>Chordata</taxon>
        <taxon>Craniata</taxon>
        <taxon>Vertebrata</taxon>
        <taxon>Euteleostomi</taxon>
        <taxon>Archelosauria</taxon>
        <taxon>Archosauria</taxon>
        <taxon>Dinosauria</taxon>
        <taxon>Saurischia</taxon>
        <taxon>Theropoda</taxon>
        <taxon>Coelurosauria</taxon>
        <taxon>Aves</taxon>
        <taxon>Neognathae</taxon>
        <taxon>Galloanserae</taxon>
        <taxon>Galliformes</taxon>
        <taxon>Phasianidae</taxon>
        <taxon>Phasianinae</taxon>
        <taxon>Pavo</taxon>
    </lineage>
</organism>
<accession>A0A8C9ETN2</accession>
<reference evidence="2" key="2">
    <citation type="submission" date="2025-09" db="UniProtKB">
        <authorList>
            <consortium name="Ensembl"/>
        </authorList>
    </citation>
    <scope>IDENTIFICATION</scope>
</reference>
<evidence type="ECO:0000313" key="3">
    <source>
        <dbReference type="Proteomes" id="UP000694428"/>
    </source>
</evidence>
<feature type="region of interest" description="Disordered" evidence="1">
    <location>
        <begin position="1"/>
        <end position="21"/>
    </location>
</feature>